<dbReference type="Pfam" id="PF20654">
    <property type="entry name" value="Sec3_C-term"/>
    <property type="match status" value="1"/>
</dbReference>
<dbReference type="PANTHER" id="PTHR16092:SF14">
    <property type="entry name" value="EXOCYST COMPLEX COMPONENT 1 ISOFORM X1"/>
    <property type="match status" value="1"/>
</dbReference>
<comment type="similarity">
    <text evidence="1">Belongs to the SEC3 family.</text>
</comment>
<dbReference type="InterPro" id="IPR028258">
    <property type="entry name" value="Sec3-PIP2_bind"/>
</dbReference>
<keyword evidence="3" id="KW-0268">Exocytosis</keyword>
<keyword evidence="2" id="KW-0813">Transport</keyword>
<proteinExistence type="inferred from homology"/>
<evidence type="ECO:0000256" key="5">
    <source>
        <dbReference type="SAM" id="Coils"/>
    </source>
</evidence>
<keyword evidence="9" id="KW-1185">Reference proteome</keyword>
<protein>
    <recommendedName>
        <fullName evidence="7">Exocyst complex component Sec3 PIP2-binding N-terminal domain-containing protein</fullName>
    </recommendedName>
</protein>
<sequence>MGTLKRLYVGLIAKGLFWSLFKVKPRQLLAEDCGELRITVSIPHLAAPKNCTRKGQVIVMTGGAARSYCVNPFFCLGIWSEAENLRSRLLWFGSALIDSDPEDVGEGSEGKEFGRRLLLVKGILDFDQVWNKILSEKGTMVAPQQRSDDTELMKLVEHHFRSADSAVVMACRVARTQASSWPGHRRQKSTTKMCILALTASRSSRTQKFKVKFQVLNQLPNNELEVTKAYKLKNLSRVEAVPNDKSGCTFVLGFDSLKAQAVSPPQWTVRNLDDRNRLVTCILKLCKEHIGRLPRIVGMDVVEMALWAQANAKALPIDSPAEPALQDTPQGEKSREITVEREMVSKAEEEDMEALLGTYFMGIDEAEAFSERLKRELTALEAANIHAILESEPLVEEVIQQLDAAIISVEDMDEWLGIFNVKMTHAREDLAAIESKNNRLQVQVEELDKLAEEVDRLLERLRVPPEYASLLTTGSFEEASMPQNVEACDWLVQALRGLERDVLDSEYVNMRAVREKRAELEKLRTTVVRRSSDFLKTYFSKVVDFMISDKTYFSQKGQLKRPDHADLRFKCRSYARLLQHLKNLDKNSLGPLRKAYCSSINLLLRREAREFANELRASAKITRSSSTWSLEGSTSGSSATSSTDTTNAADTYAKMLRIFIPILKDESRFFASFMCFDVLPSAPTGPGGDYDDDDEDISPMAEDGTDLKPAQQNPAELEALDESLQDLLAGVEEDFYAVVDWVYSSDRLRCITMMGVTELYLSSHKGDATSFVRRLLGDLQSRISMQFNRFVEEAYLEIEKAERSNRQAGVLSYFHRFAKLAQRMEDLLTDLEEFPKVTSRELIDKAYKKLIEKMFSVLETVAQRSEDPRYNKDVILLENYAAFQSYMWNIANVVPVLSQYYQQASEAYEQSATHFVTTIIYYQYGRLFQFAEGVEKLLYTIRPDQVPYQVNYSQAEMRKTVNGSLKGVEKGLRDMYRRMQKQLISEELFPSVWDKLKEVFLDKYENLEGLMIKEACETHEKSGLG</sequence>
<evidence type="ECO:0000256" key="3">
    <source>
        <dbReference type="ARBA" id="ARBA00022483"/>
    </source>
</evidence>
<dbReference type="SMART" id="SM01313">
    <property type="entry name" value="Sec3-PIP2_bind"/>
    <property type="match status" value="1"/>
</dbReference>
<organism evidence="8 9">
    <name type="scientific">Riccia fluitans</name>
    <dbReference type="NCBI Taxonomy" id="41844"/>
    <lineage>
        <taxon>Eukaryota</taxon>
        <taxon>Viridiplantae</taxon>
        <taxon>Streptophyta</taxon>
        <taxon>Embryophyta</taxon>
        <taxon>Marchantiophyta</taxon>
        <taxon>Marchantiopsida</taxon>
        <taxon>Marchantiidae</taxon>
        <taxon>Marchantiales</taxon>
        <taxon>Ricciaceae</taxon>
        <taxon>Riccia</taxon>
    </lineage>
</organism>
<reference evidence="8 9" key="1">
    <citation type="submission" date="2024-09" db="EMBL/GenBank/DDBJ databases">
        <title>Chromosome-scale assembly of Riccia fluitans.</title>
        <authorList>
            <person name="Paukszto L."/>
            <person name="Sawicki J."/>
            <person name="Karawczyk K."/>
            <person name="Piernik-Szablinska J."/>
            <person name="Szczecinska M."/>
            <person name="Mazdziarz M."/>
        </authorList>
    </citation>
    <scope>NUCLEOTIDE SEQUENCE [LARGE SCALE GENOMIC DNA]</scope>
    <source>
        <strain evidence="8">Rf_01</strain>
        <tissue evidence="8">Aerial parts of the thallus</tissue>
    </source>
</reference>
<dbReference type="GO" id="GO:0006887">
    <property type="term" value="P:exocytosis"/>
    <property type="evidence" value="ECO:0007669"/>
    <property type="project" value="UniProtKB-KW"/>
</dbReference>
<dbReference type="InterPro" id="IPR019160">
    <property type="entry name" value="Sec3_CC"/>
</dbReference>
<feature type="region of interest" description="Disordered" evidence="6">
    <location>
        <begin position="685"/>
        <end position="706"/>
    </location>
</feature>
<evidence type="ECO:0000256" key="2">
    <source>
        <dbReference type="ARBA" id="ARBA00022448"/>
    </source>
</evidence>
<name>A0ABD1XRE3_9MARC</name>
<feature type="coiled-coil region" evidence="5">
    <location>
        <begin position="423"/>
        <end position="460"/>
    </location>
</feature>
<evidence type="ECO:0000256" key="1">
    <source>
        <dbReference type="ARBA" id="ARBA00006518"/>
    </source>
</evidence>
<evidence type="ECO:0000256" key="6">
    <source>
        <dbReference type="SAM" id="MobiDB-lite"/>
    </source>
</evidence>
<dbReference type="AlphaFoldDB" id="A0ABD1XRE3"/>
<evidence type="ECO:0000313" key="8">
    <source>
        <dbReference type="EMBL" id="KAL2610093.1"/>
    </source>
</evidence>
<dbReference type="Proteomes" id="UP001605036">
    <property type="component" value="Unassembled WGS sequence"/>
</dbReference>
<dbReference type="EMBL" id="JBHFFA010000008">
    <property type="protein sequence ID" value="KAL2610093.1"/>
    <property type="molecule type" value="Genomic_DNA"/>
</dbReference>
<dbReference type="PANTHER" id="PTHR16092">
    <property type="entry name" value="SEC3/SYNTAXIN-RELATED"/>
    <property type="match status" value="1"/>
</dbReference>
<dbReference type="Pfam" id="PF15277">
    <property type="entry name" value="Sec3-PIP2_bind"/>
    <property type="match status" value="1"/>
</dbReference>
<gene>
    <name evidence="8" type="ORF">R1flu_028666</name>
</gene>
<dbReference type="Pfam" id="PF09763">
    <property type="entry name" value="Sec3_CC"/>
    <property type="match status" value="1"/>
</dbReference>
<evidence type="ECO:0000256" key="4">
    <source>
        <dbReference type="ARBA" id="ARBA00023054"/>
    </source>
</evidence>
<evidence type="ECO:0000259" key="7">
    <source>
        <dbReference type="SMART" id="SM01313"/>
    </source>
</evidence>
<feature type="domain" description="Exocyst complex component Sec3 PIP2-binding N-terminal" evidence="7">
    <location>
        <begin position="189"/>
        <end position="289"/>
    </location>
</feature>
<dbReference type="InterPro" id="IPR048628">
    <property type="entry name" value="Sec3_C"/>
</dbReference>
<comment type="caution">
    <text evidence="8">The sequence shown here is derived from an EMBL/GenBank/DDBJ whole genome shotgun (WGS) entry which is preliminary data.</text>
</comment>
<evidence type="ECO:0000313" key="9">
    <source>
        <dbReference type="Proteomes" id="UP001605036"/>
    </source>
</evidence>
<accession>A0ABD1XRE3</accession>
<keyword evidence="4 5" id="KW-0175">Coiled coil</keyword>